<dbReference type="AlphaFoldDB" id="A0A1E5L6C8"/>
<evidence type="ECO:0000313" key="2">
    <source>
        <dbReference type="Proteomes" id="UP000095255"/>
    </source>
</evidence>
<dbReference type="RefSeq" id="WP_069701801.1">
    <property type="nucleotide sequence ID" value="NZ_MJAT01000012.1"/>
</dbReference>
<name>A0A1E5L6C8_9FIRM</name>
<evidence type="ECO:0000313" key="1">
    <source>
        <dbReference type="EMBL" id="OEH85717.1"/>
    </source>
</evidence>
<dbReference type="STRING" id="1390249.BHU72_02680"/>
<gene>
    <name evidence="1" type="ORF">BHU72_02680</name>
</gene>
<protein>
    <recommendedName>
        <fullName evidence="3">DUF2953 domain-containing protein</fullName>
    </recommendedName>
</protein>
<reference evidence="1 2" key="1">
    <citation type="submission" date="2016-09" db="EMBL/GenBank/DDBJ databases">
        <title>Desulfuribacillus arsenicus sp. nov., an obligately anaerobic, dissimilatory arsenic- and antimonate-reducing bacterium isolated from anoxic sediments.</title>
        <authorList>
            <person name="Abin C.A."/>
            <person name="Hollibaugh J.T."/>
        </authorList>
    </citation>
    <scope>NUCLEOTIDE SEQUENCE [LARGE SCALE GENOMIC DNA]</scope>
    <source>
        <strain evidence="1 2">MLFW-2</strain>
    </source>
</reference>
<evidence type="ECO:0008006" key="3">
    <source>
        <dbReference type="Google" id="ProtNLM"/>
    </source>
</evidence>
<dbReference type="OrthoDB" id="1683589at2"/>
<proteinExistence type="predicted"/>
<dbReference type="InterPro" id="IPR021338">
    <property type="entry name" value="DUF2953"/>
</dbReference>
<organism evidence="1 2">
    <name type="scientific">Desulfuribacillus stibiiarsenatis</name>
    <dbReference type="NCBI Taxonomy" id="1390249"/>
    <lineage>
        <taxon>Bacteria</taxon>
        <taxon>Bacillati</taxon>
        <taxon>Bacillota</taxon>
        <taxon>Desulfuribacillia</taxon>
        <taxon>Desulfuribacillales</taxon>
        <taxon>Desulfuribacillaceae</taxon>
        <taxon>Desulfuribacillus</taxon>
    </lineage>
</organism>
<dbReference type="Proteomes" id="UP000095255">
    <property type="component" value="Unassembled WGS sequence"/>
</dbReference>
<dbReference type="EMBL" id="MJAT01000012">
    <property type="protein sequence ID" value="OEH85717.1"/>
    <property type="molecule type" value="Genomic_DNA"/>
</dbReference>
<comment type="caution">
    <text evidence="1">The sequence shown here is derived from an EMBL/GenBank/DDBJ whole genome shotgun (WGS) entry which is preliminary data.</text>
</comment>
<keyword evidence="2" id="KW-1185">Reference proteome</keyword>
<sequence>MPWYWLLLIFSLFITFLIMVTNTKAEIYFQRHGEDNDYLLITITILYFIKLKKEIAVIDLNKKGNDLGIQLKDQQSSPLGSDLINIKFESIRRVLEKINQIVKRLHHVIQSMRKILRGFKVTTFHWTTHVGINDAAVLGPVVGGIWAIKGTIMQYFFFFFPLKEKPKVHVNPDYYQYLFKMQFHCIFQFKVGYAIYAGIKLFYLYWKGVRHV</sequence>
<accession>A0A1E5L6C8</accession>
<dbReference type="Pfam" id="PF11167">
    <property type="entry name" value="DUF2953"/>
    <property type="match status" value="1"/>
</dbReference>